<evidence type="ECO:0000313" key="3">
    <source>
        <dbReference type="Proteomes" id="UP000658320"/>
    </source>
</evidence>
<dbReference type="Proteomes" id="UP000658320">
    <property type="component" value="Unassembled WGS sequence"/>
</dbReference>
<accession>A0A918FF68</accession>
<keyword evidence="3" id="KW-1185">Reference proteome</keyword>
<evidence type="ECO:0000256" key="1">
    <source>
        <dbReference type="SAM" id="MobiDB-lite"/>
    </source>
</evidence>
<dbReference type="EMBL" id="BMSX01000014">
    <property type="protein sequence ID" value="GGR33221.1"/>
    <property type="molecule type" value="Genomic_DNA"/>
</dbReference>
<dbReference type="AlphaFoldDB" id="A0A918FF68"/>
<dbReference type="RefSeq" id="WP_189940599.1">
    <property type="nucleotide sequence ID" value="NZ_BMSX01000014.1"/>
</dbReference>
<sequence length="302" mass="33027">MHVEQVVDELYALPPAEFTAARDARVAEARRAKDTAAARTIAGLRRPTLAAWVSNLFVRERPKEVEKLLALGETLREAHRTLDAARLREAGSRQHKVIDALAREAAGLARQAGHPVSEAVRHEVEQIFHAALGSPDIAAQWSAGRLEKAPQAAVGFDSITPDVLPERRTAPAGETPADLSEKPPSEKRPSAADRERRQRLRRARSEADETAAEARRRDEELRTAEEAHQAAVARASDADERVAQVEERLHRARQEQRDARAAAGEAETAVKAADRAARDARRAADRAARALSRLPDPSDGST</sequence>
<reference evidence="2" key="1">
    <citation type="journal article" date="2014" name="Int. J. Syst. Evol. Microbiol.">
        <title>Complete genome sequence of Corynebacterium casei LMG S-19264T (=DSM 44701T), isolated from a smear-ripened cheese.</title>
        <authorList>
            <consortium name="US DOE Joint Genome Institute (JGI-PGF)"/>
            <person name="Walter F."/>
            <person name="Albersmeier A."/>
            <person name="Kalinowski J."/>
            <person name="Ruckert C."/>
        </authorList>
    </citation>
    <scope>NUCLEOTIDE SEQUENCE</scope>
    <source>
        <strain evidence="2">JCM 4346</strain>
    </source>
</reference>
<feature type="compositionally biased region" description="Basic and acidic residues" evidence="1">
    <location>
        <begin position="179"/>
        <end position="196"/>
    </location>
</feature>
<organism evidence="2 3">
    <name type="scientific">Streptomyces aurantiogriseus</name>
    <dbReference type="NCBI Taxonomy" id="66870"/>
    <lineage>
        <taxon>Bacteria</taxon>
        <taxon>Bacillati</taxon>
        <taxon>Actinomycetota</taxon>
        <taxon>Actinomycetes</taxon>
        <taxon>Kitasatosporales</taxon>
        <taxon>Streptomycetaceae</taxon>
        <taxon>Streptomyces</taxon>
    </lineage>
</organism>
<protein>
    <submittedName>
        <fullName evidence="2">Uncharacterized protein</fullName>
    </submittedName>
</protein>
<evidence type="ECO:0000313" key="2">
    <source>
        <dbReference type="EMBL" id="GGR33221.1"/>
    </source>
</evidence>
<name>A0A918FF68_9ACTN</name>
<reference evidence="2" key="2">
    <citation type="submission" date="2020-09" db="EMBL/GenBank/DDBJ databases">
        <authorList>
            <person name="Sun Q."/>
            <person name="Ohkuma M."/>
        </authorList>
    </citation>
    <scope>NUCLEOTIDE SEQUENCE</scope>
    <source>
        <strain evidence="2">JCM 4346</strain>
    </source>
</reference>
<feature type="region of interest" description="Disordered" evidence="1">
    <location>
        <begin position="157"/>
        <end position="302"/>
    </location>
</feature>
<feature type="compositionally biased region" description="Basic and acidic residues" evidence="1">
    <location>
        <begin position="203"/>
        <end position="228"/>
    </location>
</feature>
<comment type="caution">
    <text evidence="2">The sequence shown here is derived from an EMBL/GenBank/DDBJ whole genome shotgun (WGS) entry which is preliminary data.</text>
</comment>
<feature type="compositionally biased region" description="Basic and acidic residues" evidence="1">
    <location>
        <begin position="272"/>
        <end position="288"/>
    </location>
</feature>
<feature type="compositionally biased region" description="Basic and acidic residues" evidence="1">
    <location>
        <begin position="236"/>
        <end position="260"/>
    </location>
</feature>
<proteinExistence type="predicted"/>
<gene>
    <name evidence="2" type="ORF">GCM10010251_56810</name>
</gene>
<feature type="compositionally biased region" description="Low complexity" evidence="1">
    <location>
        <begin position="261"/>
        <end position="271"/>
    </location>
</feature>